<sequence length="320" mass="35723">MGPPRSLAPQQRRTRSSHREQVDAHILQQIKENNEKLAATAERKKKRKKDESDNIKQVAGVGPGVSFFADVENAPEVPPAVQPTRMEASAVGASEPERRGSRRACNVIAMSGLDNATRKACAEAIESLKGGFKIFQEESGSPRITHLICSREEKRTEKMLLAIASGAWILPPKWVLQSKEQGKWLDEHKFERKGKASKAASLARADQATNSKRNTLLARYSLKLAGGTHSKTQMLKKLITALGGSVVTEFKDDDRPHCFALWCGDANPCVDDFEEESYFIKQEWLLKSAMEYQHGIGSDLGLYLIWNPRIERSPPFPSLW</sequence>
<dbReference type="EMBL" id="HBHU01013175">
    <property type="protein sequence ID" value="CAE0027559.1"/>
    <property type="molecule type" value="Transcribed_RNA"/>
</dbReference>
<dbReference type="SUPFAM" id="SSF52113">
    <property type="entry name" value="BRCT domain"/>
    <property type="match status" value="1"/>
</dbReference>
<organism evidence="3">
    <name type="scientific">Chloropicon laureae</name>
    <dbReference type="NCBI Taxonomy" id="464258"/>
    <lineage>
        <taxon>Eukaryota</taxon>
        <taxon>Viridiplantae</taxon>
        <taxon>Chlorophyta</taxon>
        <taxon>Chloropicophyceae</taxon>
        <taxon>Chloropicales</taxon>
        <taxon>Chloropicaceae</taxon>
        <taxon>Chloropicon</taxon>
    </lineage>
</organism>
<dbReference type="GO" id="GO:2000781">
    <property type="term" value="P:positive regulation of double-strand break repair"/>
    <property type="evidence" value="ECO:0007669"/>
    <property type="project" value="InterPro"/>
</dbReference>
<dbReference type="PANTHER" id="PTHR46677:SF1">
    <property type="entry name" value="SMC5-SMC6 COMPLEX LOCALIZATION FACTOR PROTEIN 1"/>
    <property type="match status" value="1"/>
</dbReference>
<accession>A0A7S3E638</accession>
<dbReference type="AlphaFoldDB" id="A0A7S3E638"/>
<dbReference type="Pfam" id="PF00533">
    <property type="entry name" value="BRCT"/>
    <property type="match status" value="1"/>
</dbReference>
<dbReference type="GO" id="GO:0005634">
    <property type="term" value="C:nucleus"/>
    <property type="evidence" value="ECO:0007669"/>
    <property type="project" value="TreeGrafter"/>
</dbReference>
<dbReference type="CDD" id="cd17736">
    <property type="entry name" value="BRCT_microcephalin_rpt2"/>
    <property type="match status" value="1"/>
</dbReference>
<dbReference type="GO" id="GO:0035861">
    <property type="term" value="C:site of double-strand break"/>
    <property type="evidence" value="ECO:0007669"/>
    <property type="project" value="TreeGrafter"/>
</dbReference>
<dbReference type="PROSITE" id="PS50172">
    <property type="entry name" value="BRCT"/>
    <property type="match status" value="1"/>
</dbReference>
<dbReference type="Gene3D" id="3.40.50.10190">
    <property type="entry name" value="BRCT domain"/>
    <property type="match status" value="1"/>
</dbReference>
<dbReference type="InterPro" id="IPR036420">
    <property type="entry name" value="BRCT_dom_sf"/>
</dbReference>
<dbReference type="SMART" id="SM00292">
    <property type="entry name" value="BRCT"/>
    <property type="match status" value="2"/>
</dbReference>
<reference evidence="3" key="1">
    <citation type="submission" date="2021-01" db="EMBL/GenBank/DDBJ databases">
        <authorList>
            <person name="Corre E."/>
            <person name="Pelletier E."/>
            <person name="Niang G."/>
            <person name="Scheremetjew M."/>
            <person name="Finn R."/>
            <person name="Kale V."/>
            <person name="Holt S."/>
            <person name="Cochrane G."/>
            <person name="Meng A."/>
            <person name="Brown T."/>
            <person name="Cohen L."/>
        </authorList>
    </citation>
    <scope>NUCLEOTIDE SEQUENCE</scope>
    <source>
        <strain evidence="3">RCC856</strain>
    </source>
</reference>
<gene>
    <name evidence="3" type="ORF">CLAU1311_LOCUS8587</name>
</gene>
<dbReference type="InterPro" id="IPR001357">
    <property type="entry name" value="BRCT_dom"/>
</dbReference>
<dbReference type="GO" id="GO:0006974">
    <property type="term" value="P:DNA damage response"/>
    <property type="evidence" value="ECO:0007669"/>
    <property type="project" value="TreeGrafter"/>
</dbReference>
<protein>
    <recommendedName>
        <fullName evidence="2">BRCT domain-containing protein</fullName>
    </recommendedName>
</protein>
<evidence type="ECO:0000313" key="3">
    <source>
        <dbReference type="EMBL" id="CAE0027559.1"/>
    </source>
</evidence>
<dbReference type="PANTHER" id="PTHR46677">
    <property type="entry name" value="SMC5-SMC6 COMPLEX LOCALIZATION FACTOR PROTEIN 1"/>
    <property type="match status" value="1"/>
</dbReference>
<feature type="region of interest" description="Disordered" evidence="1">
    <location>
        <begin position="1"/>
        <end position="58"/>
    </location>
</feature>
<dbReference type="CDD" id="cd00821">
    <property type="entry name" value="PH"/>
    <property type="match status" value="1"/>
</dbReference>
<name>A0A7S3E638_9CHLO</name>
<evidence type="ECO:0000259" key="2">
    <source>
        <dbReference type="PROSITE" id="PS50172"/>
    </source>
</evidence>
<feature type="domain" description="BRCT" evidence="2">
    <location>
        <begin position="131"/>
        <end position="192"/>
    </location>
</feature>
<dbReference type="InterPro" id="IPR042479">
    <property type="entry name" value="Slf1"/>
</dbReference>
<dbReference type="GO" id="GO:1990166">
    <property type="term" value="P:protein localization to site of double-strand break"/>
    <property type="evidence" value="ECO:0007669"/>
    <property type="project" value="TreeGrafter"/>
</dbReference>
<evidence type="ECO:0000256" key="1">
    <source>
        <dbReference type="SAM" id="MobiDB-lite"/>
    </source>
</evidence>
<proteinExistence type="predicted"/>